<evidence type="ECO:0000313" key="2">
    <source>
        <dbReference type="EMBL" id="MBC3764699.1"/>
    </source>
</evidence>
<keyword evidence="1" id="KW-0812">Transmembrane</keyword>
<accession>A0A8J6IQS6</accession>
<reference evidence="2" key="2">
    <citation type="submission" date="2020-08" db="EMBL/GenBank/DDBJ databases">
        <authorList>
            <person name="Lai Q."/>
        </authorList>
    </citation>
    <scope>NUCLEOTIDE SEQUENCE</scope>
    <source>
        <strain evidence="2">S27-2</strain>
    </source>
</reference>
<proteinExistence type="predicted"/>
<gene>
    <name evidence="2" type="ORF">H8B19_02330</name>
</gene>
<protein>
    <submittedName>
        <fullName evidence="2">Uncharacterized protein</fullName>
    </submittedName>
</protein>
<dbReference type="EMBL" id="JACNEP010000001">
    <property type="protein sequence ID" value="MBC3764699.1"/>
    <property type="molecule type" value="Genomic_DNA"/>
</dbReference>
<comment type="caution">
    <text evidence="2">The sequence shown here is derived from an EMBL/GenBank/DDBJ whole genome shotgun (WGS) entry which is preliminary data.</text>
</comment>
<dbReference type="Proteomes" id="UP000601768">
    <property type="component" value="Unassembled WGS sequence"/>
</dbReference>
<dbReference type="AlphaFoldDB" id="A0A8J6IQS6"/>
<evidence type="ECO:0000256" key="1">
    <source>
        <dbReference type="SAM" id="Phobius"/>
    </source>
</evidence>
<reference evidence="2" key="1">
    <citation type="journal article" date="2018" name="Int. J. Syst. Evol. Microbiol.">
        <title>Neptunicella marina gen. nov., sp. nov., isolated from surface seawater.</title>
        <authorList>
            <person name="Liu X."/>
            <person name="Lai Q."/>
            <person name="Du Y."/>
            <person name="Zhang X."/>
            <person name="Liu Z."/>
            <person name="Sun F."/>
            <person name="Shao Z."/>
        </authorList>
    </citation>
    <scope>NUCLEOTIDE SEQUENCE</scope>
    <source>
        <strain evidence="2">S27-2</strain>
    </source>
</reference>
<keyword evidence="3" id="KW-1185">Reference proteome</keyword>
<feature type="transmembrane region" description="Helical" evidence="1">
    <location>
        <begin position="15"/>
        <end position="35"/>
    </location>
</feature>
<organism evidence="2 3">
    <name type="scientific">Neptunicella marina</name>
    <dbReference type="NCBI Taxonomy" id="2125989"/>
    <lineage>
        <taxon>Bacteria</taxon>
        <taxon>Pseudomonadati</taxon>
        <taxon>Pseudomonadota</taxon>
        <taxon>Gammaproteobacteria</taxon>
        <taxon>Alteromonadales</taxon>
        <taxon>Alteromonadaceae</taxon>
        <taxon>Neptunicella</taxon>
    </lineage>
</organism>
<keyword evidence="1" id="KW-0472">Membrane</keyword>
<dbReference type="RefSeq" id="WP_186505158.1">
    <property type="nucleotide sequence ID" value="NZ_JACNEP010000001.1"/>
</dbReference>
<name>A0A8J6IQS6_9ALTE</name>
<keyword evidence="1" id="KW-1133">Transmembrane helix</keyword>
<evidence type="ECO:0000313" key="3">
    <source>
        <dbReference type="Proteomes" id="UP000601768"/>
    </source>
</evidence>
<sequence length="255" mass="29337">MILRRLSHHLKQQNWFAVLLDFIIVVAGVFIGVQVSHWQEVDNQKALYEDAFKRATAELVSNIEHIQKVQNYYRERLPKVQTAISALRSCGQEGGDHTTVEATFPLIMNYSRIFLSARDVDLLLNNDDFLAFQPSELRKGLLDISMYLHFYDNELAQKMEEGYSTDFLKVLKTGPLVGSPDDNIQAIKNGTPGSPELVRKHTLGVPITEACKMDVLLRKYYSWEEAVYFQIVVSQRVVEYLRERLAFLKTYSEKG</sequence>